<evidence type="ECO:0000256" key="2">
    <source>
        <dbReference type="ARBA" id="ARBA00022670"/>
    </source>
</evidence>
<evidence type="ECO:0000256" key="3">
    <source>
        <dbReference type="ARBA" id="ARBA00022729"/>
    </source>
</evidence>
<dbReference type="AlphaFoldDB" id="A0A9W8DQ99"/>
<dbReference type="SUPFAM" id="SSF53474">
    <property type="entry name" value="alpha/beta-Hydrolases"/>
    <property type="match status" value="1"/>
</dbReference>
<dbReference type="GO" id="GO:0008239">
    <property type="term" value="F:dipeptidyl-peptidase activity"/>
    <property type="evidence" value="ECO:0007669"/>
    <property type="project" value="TreeGrafter"/>
</dbReference>
<dbReference type="PANTHER" id="PTHR11010:SF117">
    <property type="entry name" value="SERINE PROTEASE 16"/>
    <property type="match status" value="1"/>
</dbReference>
<name>A0A9W8DQ99_9FUNG</name>
<sequence length="524" mass="59414">MLMVCHESFENMIISNSQNKLAGINSLLRNEISRLSFKLLFENWFDQRVDHGDFSLGPEDSNGGGDDDYSDNGESKKSQETFKQLFFVNDVYYKPGGPILLFLYGESPASESFLFSGNPIRIAKELGAMLIIMEHRYYGKSFPVPDMSGPNMKYLTLKNSLKDIEYFIRNVHTQLRSVTSKDIKPAPETKWILYGGSYGGMLAVWARKLFPDIVSAAYASSAPIQVKYEFPEFDAQVGKLLPCSQKYAKAVQQFDEMIDRGNRTEIDAMKRKFGLEKINDNTSFAGAFVDYIVMGVQFHVNKPSLLSSLTGEDDSSYGIICEYFDNPSPDDKTELDSLSRMQYENIKQNNIDVIKAYDLRAQADNYSIGQSSRAWYWQICTEFGFWQISPTMPNATRYRPKLITLESEQAPCQWYFGLNKTQIAPHDRDINSMLGGWYPDVNRTVFVNPLMDPWLPLTTSSPLKPARTKLGMANNDGGKDSSVVIEMKHGSHVVDLYVNEDDVVPGMDKTIREVVYVLKGYLSD</sequence>
<feature type="region of interest" description="Disordered" evidence="6">
    <location>
        <begin position="55"/>
        <end position="75"/>
    </location>
</feature>
<evidence type="ECO:0000313" key="8">
    <source>
        <dbReference type="Proteomes" id="UP001150538"/>
    </source>
</evidence>
<dbReference type="GO" id="GO:0070008">
    <property type="term" value="F:serine-type exopeptidase activity"/>
    <property type="evidence" value="ECO:0007669"/>
    <property type="project" value="InterPro"/>
</dbReference>
<dbReference type="GO" id="GO:0006508">
    <property type="term" value="P:proteolysis"/>
    <property type="evidence" value="ECO:0007669"/>
    <property type="project" value="UniProtKB-KW"/>
</dbReference>
<keyword evidence="8" id="KW-1185">Reference proteome</keyword>
<evidence type="ECO:0000256" key="6">
    <source>
        <dbReference type="SAM" id="MobiDB-lite"/>
    </source>
</evidence>
<evidence type="ECO:0000313" key="7">
    <source>
        <dbReference type="EMBL" id="KAJ1913806.1"/>
    </source>
</evidence>
<evidence type="ECO:0000256" key="4">
    <source>
        <dbReference type="ARBA" id="ARBA00022801"/>
    </source>
</evidence>
<reference evidence="7" key="1">
    <citation type="submission" date="2022-07" db="EMBL/GenBank/DDBJ databases">
        <title>Phylogenomic reconstructions and comparative analyses of Kickxellomycotina fungi.</title>
        <authorList>
            <person name="Reynolds N.K."/>
            <person name="Stajich J.E."/>
            <person name="Barry K."/>
            <person name="Grigoriev I.V."/>
            <person name="Crous P."/>
            <person name="Smith M.E."/>
        </authorList>
    </citation>
    <scope>NUCLEOTIDE SEQUENCE</scope>
    <source>
        <strain evidence="7">NBRC 100468</strain>
    </source>
</reference>
<dbReference type="Pfam" id="PF05577">
    <property type="entry name" value="Peptidase_S28"/>
    <property type="match status" value="1"/>
</dbReference>
<dbReference type="Proteomes" id="UP001150538">
    <property type="component" value="Unassembled WGS sequence"/>
</dbReference>
<dbReference type="EMBL" id="JANBPU010000238">
    <property type="protein sequence ID" value="KAJ1913806.1"/>
    <property type="molecule type" value="Genomic_DNA"/>
</dbReference>
<evidence type="ECO:0000256" key="1">
    <source>
        <dbReference type="ARBA" id="ARBA00011079"/>
    </source>
</evidence>
<keyword evidence="4" id="KW-0378">Hydrolase</keyword>
<dbReference type="InterPro" id="IPR008758">
    <property type="entry name" value="Peptidase_S28"/>
</dbReference>
<keyword evidence="3" id="KW-0732">Signal</keyword>
<keyword evidence="2" id="KW-0645">Protease</keyword>
<keyword evidence="5" id="KW-0325">Glycoprotein</keyword>
<accession>A0A9W8DQ99</accession>
<dbReference type="OrthoDB" id="1735038at2759"/>
<comment type="caution">
    <text evidence="7">The sequence shown here is derived from an EMBL/GenBank/DDBJ whole genome shotgun (WGS) entry which is preliminary data.</text>
</comment>
<gene>
    <name evidence="7" type="ORF">H4219_005056</name>
</gene>
<dbReference type="PANTHER" id="PTHR11010">
    <property type="entry name" value="PROTEASE S28 PRO-X CARBOXYPEPTIDASE-RELATED"/>
    <property type="match status" value="1"/>
</dbReference>
<dbReference type="InterPro" id="IPR042269">
    <property type="entry name" value="Ser_carbopepase_S28_SKS"/>
</dbReference>
<comment type="similarity">
    <text evidence="1">Belongs to the peptidase S28 family.</text>
</comment>
<organism evidence="7 8">
    <name type="scientific">Mycoemilia scoparia</name>
    <dbReference type="NCBI Taxonomy" id="417184"/>
    <lineage>
        <taxon>Eukaryota</taxon>
        <taxon>Fungi</taxon>
        <taxon>Fungi incertae sedis</taxon>
        <taxon>Zoopagomycota</taxon>
        <taxon>Kickxellomycotina</taxon>
        <taxon>Kickxellomycetes</taxon>
        <taxon>Kickxellales</taxon>
        <taxon>Kickxellaceae</taxon>
        <taxon>Mycoemilia</taxon>
    </lineage>
</organism>
<protein>
    <submittedName>
        <fullName evidence="7">Uncharacterized protein</fullName>
    </submittedName>
</protein>
<evidence type="ECO:0000256" key="5">
    <source>
        <dbReference type="ARBA" id="ARBA00023180"/>
    </source>
</evidence>
<dbReference type="Gene3D" id="1.20.120.980">
    <property type="entry name" value="Serine carboxypeptidase S28, SKS domain"/>
    <property type="match status" value="1"/>
</dbReference>
<proteinExistence type="inferred from homology"/>
<dbReference type="InterPro" id="IPR029058">
    <property type="entry name" value="AB_hydrolase_fold"/>
</dbReference>
<dbReference type="Gene3D" id="3.40.50.1820">
    <property type="entry name" value="alpha/beta hydrolase"/>
    <property type="match status" value="1"/>
</dbReference>